<gene>
    <name evidence="4" type="ORF">C4N24_08785</name>
</gene>
<evidence type="ECO:0000256" key="2">
    <source>
        <dbReference type="ARBA" id="ARBA00022801"/>
    </source>
</evidence>
<evidence type="ECO:0000259" key="3">
    <source>
        <dbReference type="Pfam" id="PF08797"/>
    </source>
</evidence>
<protein>
    <submittedName>
        <fullName evidence="4">HIRAN domain-containing protein</fullName>
    </submittedName>
</protein>
<dbReference type="EMBL" id="PRLD01000007">
    <property type="protein sequence ID" value="RAW57301.1"/>
    <property type="molecule type" value="Genomic_DNA"/>
</dbReference>
<dbReference type="Proteomes" id="UP000251281">
    <property type="component" value="Unassembled WGS sequence"/>
</dbReference>
<comment type="caution">
    <text evidence="4">The sequence shown here is derived from an EMBL/GenBank/DDBJ whole genome shotgun (WGS) entry which is preliminary data.</text>
</comment>
<keyword evidence="1" id="KW-0479">Metal-binding</keyword>
<evidence type="ECO:0000313" key="4">
    <source>
        <dbReference type="EMBL" id="RAW57301.1"/>
    </source>
</evidence>
<dbReference type="RefSeq" id="WP_112091101.1">
    <property type="nucleotide sequence ID" value="NZ_PRLD01000007.1"/>
</dbReference>
<dbReference type="Gene3D" id="3.30.70.2330">
    <property type="match status" value="1"/>
</dbReference>
<dbReference type="AlphaFoldDB" id="A0A329U5P6"/>
<sequence length="122" mass="13179">MKYYVTLTGLNYRYGTMPFAVGQKVRLVKEPENQADREAIRAELPGLGKVGYVANSTHTVKGDCYSAGRLYDKIGNTAVAKVKYILCDAVICKIKADAAAAVPPMNPDTGLPYGSEEDAIAF</sequence>
<accession>A0A329U5P6</accession>
<feature type="domain" description="HIRAN" evidence="3">
    <location>
        <begin position="3"/>
        <end position="56"/>
    </location>
</feature>
<organism evidence="4 5">
    <name type="scientific">Faecalibacterium prausnitzii</name>
    <dbReference type="NCBI Taxonomy" id="853"/>
    <lineage>
        <taxon>Bacteria</taxon>
        <taxon>Bacillati</taxon>
        <taxon>Bacillota</taxon>
        <taxon>Clostridia</taxon>
        <taxon>Eubacteriales</taxon>
        <taxon>Oscillospiraceae</taxon>
        <taxon>Faecalibacterium</taxon>
    </lineage>
</organism>
<dbReference type="GO" id="GO:0016818">
    <property type="term" value="F:hydrolase activity, acting on acid anhydrides, in phosphorus-containing anhydrides"/>
    <property type="evidence" value="ECO:0007669"/>
    <property type="project" value="InterPro"/>
</dbReference>
<evidence type="ECO:0000313" key="5">
    <source>
        <dbReference type="Proteomes" id="UP000251281"/>
    </source>
</evidence>
<proteinExistence type="predicted"/>
<dbReference type="GO" id="GO:0003676">
    <property type="term" value="F:nucleic acid binding"/>
    <property type="evidence" value="ECO:0007669"/>
    <property type="project" value="InterPro"/>
</dbReference>
<evidence type="ECO:0000256" key="1">
    <source>
        <dbReference type="ARBA" id="ARBA00022723"/>
    </source>
</evidence>
<reference evidence="4 5" key="1">
    <citation type="submission" date="2018-02" db="EMBL/GenBank/DDBJ databases">
        <title>Complete genome sequencing of Faecalibacterium prausnitzii strains isolated from the human gut.</title>
        <authorList>
            <person name="Fitzgerald B.C."/>
            <person name="Shkoporov A.N."/>
            <person name="Ross P.R."/>
            <person name="Hill C."/>
        </authorList>
    </citation>
    <scope>NUCLEOTIDE SEQUENCE [LARGE SCALE GENOMIC DNA]</scope>
    <source>
        <strain evidence="4 5">APC923/51-1</strain>
    </source>
</reference>
<name>A0A329U5P6_9FIRM</name>
<dbReference type="GO" id="GO:0008270">
    <property type="term" value="F:zinc ion binding"/>
    <property type="evidence" value="ECO:0007669"/>
    <property type="project" value="InterPro"/>
</dbReference>
<dbReference type="Pfam" id="PF08797">
    <property type="entry name" value="HIRAN"/>
    <property type="match status" value="1"/>
</dbReference>
<dbReference type="InterPro" id="IPR014905">
    <property type="entry name" value="HIRAN"/>
</dbReference>
<keyword evidence="2" id="KW-0378">Hydrolase</keyword>